<proteinExistence type="predicted"/>
<dbReference type="EMBL" id="VDMP01000017">
    <property type="protein sequence ID" value="TNM45085.1"/>
    <property type="molecule type" value="Genomic_DNA"/>
</dbReference>
<name>A0A5C4WCA3_9ACTN</name>
<sequence length="391" mass="39878">MALALVAGGCSQDEYVAPPPGTTSDVADPAAAADTLRDLQAAIRAGDGAAAAALGADPRAHDLLSAVAVNAAALELSDVTLRYVTETGRTSGGDAWDGQVAITWRIPGLDRASARAELPVSFADHGTSISAIGGTGARLPLWLSAPLTVERQGQVVVAVAGHGAAARGYLAAALRAVAEVRAVVPGPGGLVVEVPADAEGLQRALDTEPGQYSAIAAITAPVDGSQAPGSPVHVFLNRTVYDDLDPVAAQVVMTHEAVHALTEAVGARQAPLWLVEGFADYVALRDVGLPLTRTAGQIAAQVRQQGVPERLPGDGEFDPTASHLGAVYEAAWLVCVTLAEHAGEGALVDVYEQVRDGGDLAGALRQHAGWSEQDLTAAWQDRLAGLPAVAG</sequence>
<organism evidence="1 2">
    <name type="scientific">Nocardioides albidus</name>
    <dbReference type="NCBI Taxonomy" id="1517589"/>
    <lineage>
        <taxon>Bacteria</taxon>
        <taxon>Bacillati</taxon>
        <taxon>Actinomycetota</taxon>
        <taxon>Actinomycetes</taxon>
        <taxon>Propionibacteriales</taxon>
        <taxon>Nocardioidaceae</taxon>
        <taxon>Nocardioides</taxon>
    </lineage>
</organism>
<dbReference type="Proteomes" id="UP000313231">
    <property type="component" value="Unassembled WGS sequence"/>
</dbReference>
<protein>
    <recommendedName>
        <fullName evidence="3">Peptidase MA-like domain-containing protein</fullName>
    </recommendedName>
</protein>
<evidence type="ECO:0000313" key="2">
    <source>
        <dbReference type="Proteomes" id="UP000313231"/>
    </source>
</evidence>
<reference evidence="1 2" key="1">
    <citation type="journal article" date="2016" name="Int. J. Syst. Evol. Microbiol.">
        <title>Nocardioides albidus sp. nov., an actinobacterium isolated from garden soil.</title>
        <authorList>
            <person name="Singh H."/>
            <person name="Du J."/>
            <person name="Trinh H."/>
            <person name="Won K."/>
            <person name="Yang J.E."/>
            <person name="Yin C."/>
            <person name="Kook M."/>
            <person name="Yi T.H."/>
        </authorList>
    </citation>
    <scope>NUCLEOTIDE SEQUENCE [LARGE SCALE GENOMIC DNA]</scope>
    <source>
        <strain evidence="1 2">CCTCC AB 2015297</strain>
    </source>
</reference>
<accession>A0A5C4WCA3</accession>
<comment type="caution">
    <text evidence="1">The sequence shown here is derived from an EMBL/GenBank/DDBJ whole genome shotgun (WGS) entry which is preliminary data.</text>
</comment>
<evidence type="ECO:0008006" key="3">
    <source>
        <dbReference type="Google" id="ProtNLM"/>
    </source>
</evidence>
<keyword evidence="2" id="KW-1185">Reference proteome</keyword>
<dbReference type="AlphaFoldDB" id="A0A5C4WCA3"/>
<dbReference type="RefSeq" id="WP_139621665.1">
    <property type="nucleotide sequence ID" value="NZ_VDMP01000017.1"/>
</dbReference>
<dbReference type="OrthoDB" id="5242307at2"/>
<gene>
    <name evidence="1" type="ORF">FHP29_04545</name>
</gene>
<evidence type="ECO:0000313" key="1">
    <source>
        <dbReference type="EMBL" id="TNM45085.1"/>
    </source>
</evidence>